<dbReference type="Pfam" id="PF00041">
    <property type="entry name" value="fn3"/>
    <property type="match status" value="3"/>
</dbReference>
<feature type="region of interest" description="Disordered" evidence="1">
    <location>
        <begin position="312"/>
        <end position="341"/>
    </location>
</feature>
<dbReference type="InterPro" id="IPR036116">
    <property type="entry name" value="FN3_sf"/>
</dbReference>
<feature type="domain" description="Fibronectin type-III" evidence="2">
    <location>
        <begin position="335"/>
        <end position="426"/>
    </location>
</feature>
<gene>
    <name evidence="3" type="ORF">EVEC_LOCUS9690</name>
</gene>
<dbReference type="GO" id="GO:0016020">
    <property type="term" value="C:membrane"/>
    <property type="evidence" value="ECO:0007669"/>
    <property type="project" value="UniProtKB-SubCell"/>
</dbReference>
<dbReference type="InterPro" id="IPR013783">
    <property type="entry name" value="Ig-like_fold"/>
</dbReference>
<organism evidence="5">
    <name type="scientific">Enterobius vermicularis</name>
    <name type="common">Human pinworm</name>
    <dbReference type="NCBI Taxonomy" id="51028"/>
    <lineage>
        <taxon>Eukaryota</taxon>
        <taxon>Metazoa</taxon>
        <taxon>Ecdysozoa</taxon>
        <taxon>Nematoda</taxon>
        <taxon>Chromadorea</taxon>
        <taxon>Rhabditida</taxon>
        <taxon>Spirurina</taxon>
        <taxon>Oxyuridomorpha</taxon>
        <taxon>Oxyuroidea</taxon>
        <taxon>Oxyuridae</taxon>
        <taxon>Enterobius</taxon>
    </lineage>
</organism>
<feature type="domain" description="Fibronectin type-III" evidence="2">
    <location>
        <begin position="139"/>
        <end position="233"/>
    </location>
</feature>
<dbReference type="SMART" id="SM00060">
    <property type="entry name" value="FN3"/>
    <property type="match status" value="9"/>
</dbReference>
<protein>
    <submittedName>
        <fullName evidence="5">Fibronectin type-III domain-containing protein</fullName>
    </submittedName>
</protein>
<evidence type="ECO:0000259" key="2">
    <source>
        <dbReference type="PROSITE" id="PS50853"/>
    </source>
</evidence>
<feature type="region of interest" description="Disordered" evidence="1">
    <location>
        <begin position="526"/>
        <end position="552"/>
    </location>
</feature>
<dbReference type="PANTHER" id="PTHR46957">
    <property type="entry name" value="CYTOKINE RECEPTOR"/>
    <property type="match status" value="1"/>
</dbReference>
<feature type="domain" description="Fibronectin type-III" evidence="2">
    <location>
        <begin position="26"/>
        <end position="135"/>
    </location>
</feature>
<dbReference type="Gene3D" id="2.60.40.10">
    <property type="entry name" value="Immunoglobulins"/>
    <property type="match status" value="8"/>
</dbReference>
<dbReference type="OrthoDB" id="443915at2759"/>
<dbReference type="AlphaFoldDB" id="A0A0N4VHP4"/>
<evidence type="ECO:0000313" key="4">
    <source>
        <dbReference type="Proteomes" id="UP000274131"/>
    </source>
</evidence>
<dbReference type="CDD" id="cd00063">
    <property type="entry name" value="FN3"/>
    <property type="match status" value="7"/>
</dbReference>
<name>A0A0N4VHP4_ENTVE</name>
<reference evidence="3 4" key="2">
    <citation type="submission" date="2018-10" db="EMBL/GenBank/DDBJ databases">
        <authorList>
            <consortium name="Pathogen Informatics"/>
        </authorList>
    </citation>
    <scope>NUCLEOTIDE SEQUENCE [LARGE SCALE GENOMIC DNA]</scope>
</reference>
<evidence type="ECO:0000313" key="5">
    <source>
        <dbReference type="WBParaSite" id="EVEC_0001034501-mRNA-1"/>
    </source>
</evidence>
<dbReference type="SUPFAM" id="SSF49265">
    <property type="entry name" value="Fibronectin type III"/>
    <property type="match status" value="6"/>
</dbReference>
<feature type="domain" description="Fibronectin type-III" evidence="2">
    <location>
        <begin position="876"/>
        <end position="975"/>
    </location>
</feature>
<feature type="domain" description="Fibronectin type-III" evidence="2">
    <location>
        <begin position="239"/>
        <end position="327"/>
    </location>
</feature>
<dbReference type="STRING" id="51028.A0A0N4VHP4"/>
<proteinExistence type="predicted"/>
<dbReference type="InterPro" id="IPR050713">
    <property type="entry name" value="RTP_Phos/Ushers"/>
</dbReference>
<dbReference type="WBParaSite" id="EVEC_0001034501-mRNA-1">
    <property type="protein sequence ID" value="EVEC_0001034501-mRNA-1"/>
    <property type="gene ID" value="EVEC_0001034501"/>
</dbReference>
<evidence type="ECO:0000256" key="1">
    <source>
        <dbReference type="SAM" id="MobiDB-lite"/>
    </source>
</evidence>
<feature type="domain" description="Fibronectin type-III" evidence="2">
    <location>
        <begin position="682"/>
        <end position="776"/>
    </location>
</feature>
<keyword evidence="4" id="KW-1185">Reference proteome</keyword>
<dbReference type="Proteomes" id="UP000274131">
    <property type="component" value="Unassembled WGS sequence"/>
</dbReference>
<accession>A0A0N4VHP4</accession>
<sequence length="1039" mass="115806">MDELSQSGASANEDDEWERLGEMLSRVQSPRIVRIGARDVDLTWQELDTSEAAASGGPFPQIDASEFSYEIVLFENSVDGRIVCNYRCDPTTGNSVTLSLLRPNTLYYVHLRASLEERGLQGSASRSTSFRTLCAVPERPRPPQHLVSKSHHSLTIRWAPAVDNGSPIRFYRIELAPEKSKDGVYKVVYEGQEEKAVIDGLAPLTTYRIRLIAANDEGESKPSSDAIFQTCSLPQPPSPPKPPQLTFLSSKTIKLSWSMLADHQYSLQMSEAGRPSQVCVLLERARQDYFAMNDLSCNRQYHFRLVAHNEAGDSEPSEPLIIRTPRPPTSPPTSPPATPTRLRARNVDSRLEIGWKPAPSSMSDRTEYVLEGSLDDPPKNWSVIYKGNATSTIVRDTSLCAFRVSACRFQSQSNWSEILTLRKREKRAASSGVGKCEAPRLEELSEGCVKVSWDPLIGTQPPRIKYHLRTLKPEVSIIYRGSLRSFSTIVWPSSILFSGEETTYEMQNCAPGAEVEVQVRGVAVRNDGTETEGEWSTSSSLQVAPRSPPPPTDVHLDENNELHWTPPVTENGAPITEYLVERLIFTKPQSCFLFEISEIYAKEASLTASCSYKIFHRAIEKDELESNLDWTSRNVAAEERSLYVGDGRYGYKYQISVFAINAGGTSVPSECVYLYIPPDVPSPAPVFQASAQGCGQLRASWRVPPSNGSELKGYRLIVADEDTGEQVCENQIPSTENAFDIENLQPDHLYKLMLHAINEVGESCASVCIARTSPPPPPAPVLICGEASPTFLKLKWKPASNSSSPPSSQLYYLERENGSGKFSRIFEGEGRYYKVRNLTENTKYRFRIRCKTRLSGMGEWSEPYEFTTLQLPPPPIRTPPTINEVASGSFQIEWQPIRNSSSLSTSSDSVFYRLQTAPRTANGPMWKTVYEGVSTSYSLSTSENLQLRVQSVRIRNGAESVSVPSPIQYVTPSNISSSPTRAAEDVFLGNPEHLASHKMSNMQRIQYYLISDTHYAVAIVVRIFFAVMSCNSKVFFVFV</sequence>
<dbReference type="InterPro" id="IPR003961">
    <property type="entry name" value="FN3_dom"/>
</dbReference>
<feature type="domain" description="Fibronectin type-III" evidence="2">
    <location>
        <begin position="777"/>
        <end position="871"/>
    </location>
</feature>
<dbReference type="PANTHER" id="PTHR46957:SF3">
    <property type="entry name" value="CYTOKINE RECEPTOR"/>
    <property type="match status" value="1"/>
</dbReference>
<evidence type="ECO:0000313" key="3">
    <source>
        <dbReference type="EMBL" id="VDD94939.1"/>
    </source>
</evidence>
<reference evidence="5" key="1">
    <citation type="submission" date="2017-02" db="UniProtKB">
        <authorList>
            <consortium name="WormBaseParasite"/>
        </authorList>
    </citation>
    <scope>IDENTIFICATION</scope>
</reference>
<feature type="compositionally biased region" description="Pro residues" evidence="1">
    <location>
        <begin position="325"/>
        <end position="338"/>
    </location>
</feature>
<dbReference type="PROSITE" id="PS50853">
    <property type="entry name" value="FN3"/>
    <property type="match status" value="8"/>
</dbReference>
<dbReference type="EMBL" id="UXUI01010229">
    <property type="protein sequence ID" value="VDD94939.1"/>
    <property type="molecule type" value="Genomic_DNA"/>
</dbReference>
<feature type="domain" description="Fibronectin type-III" evidence="2">
    <location>
        <begin position="587"/>
        <end position="679"/>
    </location>
</feature>